<evidence type="ECO:0000313" key="3">
    <source>
        <dbReference type="EMBL" id="EHQ04152.1"/>
    </source>
</evidence>
<dbReference type="AlphaFoldDB" id="H2BWX9"/>
<dbReference type="NCBIfam" id="TIGR02226">
    <property type="entry name" value="two_anch"/>
    <property type="match status" value="1"/>
</dbReference>
<reference evidence="4" key="1">
    <citation type="journal article" date="2012" name="Stand. Genomic Sci.">
        <title>Genome sequence of the Antarctic rhodopsins-containing flavobacterium Gillisia limnaea type strain (R-8282(T)).</title>
        <authorList>
            <person name="Riedel T."/>
            <person name="Held B."/>
            <person name="Nolan M."/>
            <person name="Lucas S."/>
            <person name="Lapidus A."/>
            <person name="Tice H."/>
            <person name="Del Rio T.G."/>
            <person name="Cheng J.F."/>
            <person name="Han C."/>
            <person name="Tapia R."/>
            <person name="Goodwin L.A."/>
            <person name="Pitluck S."/>
            <person name="Liolios K."/>
            <person name="Mavromatis K."/>
            <person name="Pagani I."/>
            <person name="Ivanova N."/>
            <person name="Mikhailova N."/>
            <person name="Pati A."/>
            <person name="Chen A."/>
            <person name="Palaniappan K."/>
            <person name="Land M."/>
            <person name="Rohde M."/>
            <person name="Tindall B.J."/>
            <person name="Detter J.C."/>
            <person name="Goker M."/>
            <person name="Bristow J."/>
            <person name="Eisen J.A."/>
            <person name="Markowitz V."/>
            <person name="Hugenholtz P."/>
            <person name="Kyrpides N.C."/>
            <person name="Klenk H.P."/>
            <person name="Woyke T."/>
        </authorList>
    </citation>
    <scope>NUCLEOTIDE SEQUENCE [LARGE SCALE GENOMIC DNA]</scope>
    <source>
        <strain evidence="4">DSM 15749 / LMG 21470 / R-8282</strain>
    </source>
</reference>
<dbReference type="PANTHER" id="PTHR37464">
    <property type="entry name" value="BLL2463 PROTEIN"/>
    <property type="match status" value="1"/>
</dbReference>
<dbReference type="STRING" id="865937.Gilli_3555"/>
<dbReference type="InterPro" id="IPR011933">
    <property type="entry name" value="Double_TM_dom"/>
</dbReference>
<dbReference type="HOGENOM" id="CLU_017817_1_0_10"/>
<evidence type="ECO:0000256" key="1">
    <source>
        <dbReference type="SAM" id="Phobius"/>
    </source>
</evidence>
<dbReference type="Proteomes" id="UP000003844">
    <property type="component" value="Unassembled WGS sequence"/>
</dbReference>
<keyword evidence="1" id="KW-0472">Membrane</keyword>
<protein>
    <submittedName>
        <fullName evidence="3">Double-transmembrane region domain protein</fullName>
    </submittedName>
</protein>
<dbReference type="Pfam" id="PF07584">
    <property type="entry name" value="BatA"/>
    <property type="match status" value="1"/>
</dbReference>
<feature type="transmembrane region" description="Helical" evidence="1">
    <location>
        <begin position="615"/>
        <end position="637"/>
    </location>
</feature>
<proteinExistence type="predicted"/>
<keyword evidence="1" id="KW-1133">Transmembrane helix</keyword>
<sequence>MQFHHPEVLYALFFLIIPVLVHLFQLRKFRREDFTNVKFLKRVTQQTRKSSKLKKWLVLATRLFLLASIIFAFSQPFIPDETIEYGTIETVIYLDNSYSMQANGQQGRLLDRSIQELLENLPDNQKFTLITNTEEFPELTKQDLQELEYTGIHQDFKTIALKAESLFSRDSAAQKKLLLISDFQKGFTLPEDLELKNTNIYALPLKPERFENIRLDSAFITREASGDQILNIEISASQDFTNNTAVSLYNGDKLIGKTGVDFSENKKQQLDFPISEEELLSGSIQIEDNDLAFDNTLYFSINKIEPINISSINNADDAFLKRIFTTPEFNYTSFTDTEINFNALASSKVIILNEVSEISNSLLNTFQQKKLENTVFILIPSIEDIGSNYRLFVRELGVTGFQNQQQQEKRISGISFQHPLYNGVFEDEIANFEYPKTQISYKISGSGPSILSFQDQEPFLIGIGGNYFFSSALNSQNSNFIRSPLVVPTFYNMGISALQPTPLYYTLGETNKITVPVSTGNDEILQLTSKTANFIPQQQRFSNKVEMITDEFPQKPGNFGILQNERTIMGISYNVNRKESEQVYQDLENIKNIEILNDIPQFISSGGYKKDVDTLWKWFVTFALLFLIMETLLLKYFK</sequence>
<feature type="domain" description="Aerotolerance regulator N-terminal" evidence="2">
    <location>
        <begin position="1"/>
        <end position="76"/>
    </location>
</feature>
<dbReference type="RefSeq" id="WP_006990455.1">
    <property type="nucleotide sequence ID" value="NZ_JH594606.1"/>
</dbReference>
<dbReference type="PANTHER" id="PTHR37464:SF1">
    <property type="entry name" value="BLL2463 PROTEIN"/>
    <property type="match status" value="1"/>
</dbReference>
<dbReference type="OrthoDB" id="9810200at2"/>
<name>H2BWX9_GILLR</name>
<evidence type="ECO:0000259" key="2">
    <source>
        <dbReference type="Pfam" id="PF07584"/>
    </source>
</evidence>
<evidence type="ECO:0000313" key="4">
    <source>
        <dbReference type="Proteomes" id="UP000003844"/>
    </source>
</evidence>
<dbReference type="eggNOG" id="COG2304">
    <property type="taxonomic scope" value="Bacteria"/>
</dbReference>
<feature type="transmembrane region" description="Helical" evidence="1">
    <location>
        <begin position="6"/>
        <end position="24"/>
    </location>
</feature>
<accession>H2BWX9</accession>
<keyword evidence="1 3" id="KW-0812">Transmembrane</keyword>
<gene>
    <name evidence="3" type="ORF">Gilli_3555</name>
</gene>
<dbReference type="InterPro" id="IPR024163">
    <property type="entry name" value="Aerotolerance_reg_N"/>
</dbReference>
<organism evidence="3 4">
    <name type="scientific">Gillisia limnaea (strain DSM 15749 / LMG 21470 / R-8282)</name>
    <dbReference type="NCBI Taxonomy" id="865937"/>
    <lineage>
        <taxon>Bacteria</taxon>
        <taxon>Pseudomonadati</taxon>
        <taxon>Bacteroidota</taxon>
        <taxon>Flavobacteriia</taxon>
        <taxon>Flavobacteriales</taxon>
        <taxon>Flavobacteriaceae</taxon>
        <taxon>Gillisia</taxon>
    </lineage>
</organism>
<feature type="transmembrane region" description="Helical" evidence="1">
    <location>
        <begin position="56"/>
        <end position="74"/>
    </location>
</feature>
<keyword evidence="4" id="KW-1185">Reference proteome</keyword>
<dbReference type="EMBL" id="JH594606">
    <property type="protein sequence ID" value="EHQ04152.1"/>
    <property type="molecule type" value="Genomic_DNA"/>
</dbReference>